<dbReference type="AlphaFoldDB" id="A0A5J4T0W4"/>
<accession>A0A5J4T0W4</accession>
<dbReference type="PANTHER" id="PTHR34825">
    <property type="entry name" value="CONSERVED PROTEIN, WITH A WEAK D-GALACTARATE DEHYDRATASE/ALTRONATE HYDROLASE DOMAIN"/>
    <property type="match status" value="1"/>
</dbReference>
<dbReference type="InterPro" id="IPR018631">
    <property type="entry name" value="AAA-ATPase-like_dom"/>
</dbReference>
<organism evidence="2">
    <name type="scientific">termite gut metagenome</name>
    <dbReference type="NCBI Taxonomy" id="433724"/>
    <lineage>
        <taxon>unclassified sequences</taxon>
        <taxon>metagenomes</taxon>
        <taxon>organismal metagenomes</taxon>
    </lineage>
</organism>
<proteinExistence type="predicted"/>
<comment type="caution">
    <text evidence="2">The sequence shown here is derived from an EMBL/GenBank/DDBJ whole genome shotgun (WGS) entry which is preliminary data.</text>
</comment>
<dbReference type="PANTHER" id="PTHR34825:SF1">
    <property type="entry name" value="AAA-ATPASE-LIKE DOMAIN-CONTAINING PROTEIN"/>
    <property type="match status" value="1"/>
</dbReference>
<evidence type="ECO:0000259" key="1">
    <source>
        <dbReference type="Pfam" id="PF09820"/>
    </source>
</evidence>
<evidence type="ECO:0000313" key="2">
    <source>
        <dbReference type="EMBL" id="KAA6351954.1"/>
    </source>
</evidence>
<feature type="domain" description="AAA-ATPase-like" evidence="1">
    <location>
        <begin position="5"/>
        <end position="197"/>
    </location>
</feature>
<dbReference type="InterPro" id="IPR012547">
    <property type="entry name" value="PDDEXK_9"/>
</dbReference>
<dbReference type="Gene3D" id="3.40.50.300">
    <property type="entry name" value="P-loop containing nucleotide triphosphate hydrolases"/>
    <property type="match status" value="1"/>
</dbReference>
<name>A0A5J4T0W4_9ZZZZ</name>
<gene>
    <name evidence="2" type="ORF">EZS27_000751</name>
</gene>
<protein>
    <recommendedName>
        <fullName evidence="1">AAA-ATPase-like domain-containing protein</fullName>
    </recommendedName>
</protein>
<dbReference type="InterPro" id="IPR027417">
    <property type="entry name" value="P-loop_NTPase"/>
</dbReference>
<sequence length="523" mass="60590">MKTLPIGTQSFETLRSSDFLYVDKTEHIHRLITDSRVVFLSRPRRFGKSLLISTLEELFKGNQPLFEGLYIYDKWDWTQQYPVIRIDWTDIMHGAKEELERSMSTFLRQKANFHEVTLISEYAADCFSELIELLHRKTGKKVVVLIDEYDSPILETLGKPDMQEWLHVFYRRLKANDDHLKFVFLTGITKVAKVSIFSVLNSLNDITIDDNYASICGYTQAELESNFTEYINTTAAHLSVTRENLLASIRNWYDGYTWDGKTPMYNPFSTLMFFNKRTFSNYWFETGTPTFLIERLKKQNLSKTIMEPIVVVDSAVFRSYDPENIGDIPLLFQTGYLTIKAEGRKGIEPEYTLGVPNSEVKESLMKHLLNVYTQYPVEQLGTLAKEMLRQILEQDDEGLKNNLRVMLAGVPYTLHPKDEKAEDENEANYHIIFQVWMTLLGFNIQSEKLTNRGRMDAVLLQPCLAVVAELKYHATTKINTLLDQAIAQIREKRYYEQFLDRKIILLGIAFSGKEVGCRIVSGE</sequence>
<dbReference type="EMBL" id="SNRY01000007">
    <property type="protein sequence ID" value="KAA6351954.1"/>
    <property type="molecule type" value="Genomic_DNA"/>
</dbReference>
<dbReference type="SUPFAM" id="SSF52540">
    <property type="entry name" value="P-loop containing nucleoside triphosphate hydrolases"/>
    <property type="match status" value="1"/>
</dbReference>
<dbReference type="Pfam" id="PF09820">
    <property type="entry name" value="AAA-ATPase_like"/>
    <property type="match status" value="1"/>
</dbReference>
<reference evidence="2" key="1">
    <citation type="submission" date="2019-03" db="EMBL/GenBank/DDBJ databases">
        <title>Single cell metagenomics reveals metabolic interactions within the superorganism composed of flagellate Streblomastix strix and complex community of Bacteroidetes bacteria on its surface.</title>
        <authorList>
            <person name="Treitli S.C."/>
            <person name="Kolisko M."/>
            <person name="Husnik F."/>
            <person name="Keeling P."/>
            <person name="Hampl V."/>
        </authorList>
    </citation>
    <scope>NUCLEOTIDE SEQUENCE</scope>
    <source>
        <strain evidence="2">STM</strain>
    </source>
</reference>
<dbReference type="Pfam" id="PF08011">
    <property type="entry name" value="PDDEXK_9"/>
    <property type="match status" value="1"/>
</dbReference>